<evidence type="ECO:0000313" key="1">
    <source>
        <dbReference type="EMBL" id="CAL1614529.1"/>
    </source>
</evidence>
<evidence type="ECO:0000313" key="2">
    <source>
        <dbReference type="Proteomes" id="UP001497482"/>
    </source>
</evidence>
<name>A0AAV2MMF5_KNICA</name>
<sequence>MRVVSSANLSSFTESWLGVQCEEVQWEEVQCEEVQWLEVQWEEVQCEEVQWLEVQWEEVQWVEVQWEEVQWLEVQWEEVQRVEVQWVEVQWEEVQWLEVQWLEVQWLEVQWEEVQWLEIMRLMCSSWIIRRHRPAPGASAATVSSRAQLGARLLGGRGAISPFGGTQMEQEVCVPMDRLRHTLHECPCLQLLP</sequence>
<reference evidence="1 2" key="1">
    <citation type="submission" date="2024-04" db="EMBL/GenBank/DDBJ databases">
        <authorList>
            <person name="Waldvogel A.-M."/>
            <person name="Schoenle A."/>
        </authorList>
    </citation>
    <scope>NUCLEOTIDE SEQUENCE [LARGE SCALE GENOMIC DNA]</scope>
</reference>
<accession>A0AAV2MMF5</accession>
<dbReference type="EMBL" id="OZ035830">
    <property type="protein sequence ID" value="CAL1614529.1"/>
    <property type="molecule type" value="Genomic_DNA"/>
</dbReference>
<protein>
    <submittedName>
        <fullName evidence="1">Uncharacterized protein</fullName>
    </submittedName>
</protein>
<proteinExistence type="predicted"/>
<gene>
    <name evidence="1" type="ORF">KC01_LOCUS40567</name>
</gene>
<keyword evidence="2" id="KW-1185">Reference proteome</keyword>
<organism evidence="1 2">
    <name type="scientific">Knipowitschia caucasica</name>
    <name type="common">Caucasian dwarf goby</name>
    <name type="synonym">Pomatoschistus caucasicus</name>
    <dbReference type="NCBI Taxonomy" id="637954"/>
    <lineage>
        <taxon>Eukaryota</taxon>
        <taxon>Metazoa</taxon>
        <taxon>Chordata</taxon>
        <taxon>Craniata</taxon>
        <taxon>Vertebrata</taxon>
        <taxon>Euteleostomi</taxon>
        <taxon>Actinopterygii</taxon>
        <taxon>Neopterygii</taxon>
        <taxon>Teleostei</taxon>
        <taxon>Neoteleostei</taxon>
        <taxon>Acanthomorphata</taxon>
        <taxon>Gobiaria</taxon>
        <taxon>Gobiiformes</taxon>
        <taxon>Gobioidei</taxon>
        <taxon>Gobiidae</taxon>
        <taxon>Gobiinae</taxon>
        <taxon>Knipowitschia</taxon>
    </lineage>
</organism>
<dbReference type="AlphaFoldDB" id="A0AAV2MMF5"/>
<dbReference type="Proteomes" id="UP001497482">
    <property type="component" value="Chromosome 8"/>
</dbReference>